<name>A0A6C0J9Q5_9ZZZZ</name>
<dbReference type="Gene3D" id="2.70.9.20">
    <property type="entry name" value="Major capsid protein Vp54"/>
    <property type="match status" value="1"/>
</dbReference>
<feature type="domain" description="Major capsid protein C-terminal" evidence="1">
    <location>
        <begin position="258"/>
        <end position="422"/>
    </location>
</feature>
<protein>
    <recommendedName>
        <fullName evidence="4">Major capsid protein N-terminal domain-containing protein</fullName>
    </recommendedName>
</protein>
<evidence type="ECO:0000313" key="3">
    <source>
        <dbReference type="EMBL" id="QHU02013.1"/>
    </source>
</evidence>
<dbReference type="Gene3D" id="2.70.9.10">
    <property type="entry name" value="Adenovirus Type 2 Hexon, domain 4"/>
    <property type="match status" value="1"/>
</dbReference>
<dbReference type="GO" id="GO:0005198">
    <property type="term" value="F:structural molecule activity"/>
    <property type="evidence" value="ECO:0007669"/>
    <property type="project" value="InterPro"/>
</dbReference>
<feature type="domain" description="Major capsid protein N-terminal" evidence="2">
    <location>
        <begin position="30"/>
        <end position="233"/>
    </location>
</feature>
<dbReference type="InterPro" id="IPR016112">
    <property type="entry name" value="VP_dsDNA_II"/>
</dbReference>
<proteinExistence type="predicted"/>
<dbReference type="Pfam" id="PF04451">
    <property type="entry name" value="Capsid_NCLDV"/>
    <property type="match status" value="1"/>
</dbReference>
<dbReference type="InterPro" id="IPR038519">
    <property type="entry name" value="MCP_C_sf"/>
</dbReference>
<dbReference type="EMBL" id="MN740351">
    <property type="protein sequence ID" value="QHU02013.1"/>
    <property type="molecule type" value="Genomic_DNA"/>
</dbReference>
<dbReference type="Pfam" id="PF16903">
    <property type="entry name" value="Capsid_N"/>
    <property type="match status" value="1"/>
</dbReference>
<reference evidence="3" key="1">
    <citation type="journal article" date="2020" name="Nature">
        <title>Giant virus diversity and host interactions through global metagenomics.</title>
        <authorList>
            <person name="Schulz F."/>
            <person name="Roux S."/>
            <person name="Paez-Espino D."/>
            <person name="Jungbluth S."/>
            <person name="Walsh D.A."/>
            <person name="Denef V.J."/>
            <person name="McMahon K.D."/>
            <person name="Konstantinidis K.T."/>
            <person name="Eloe-Fadrosh E.A."/>
            <person name="Kyrpides N.C."/>
            <person name="Woyke T."/>
        </authorList>
    </citation>
    <scope>NUCLEOTIDE SEQUENCE</scope>
    <source>
        <strain evidence="3">GVMAG-M-3300025880-56</strain>
    </source>
</reference>
<dbReference type="AlphaFoldDB" id="A0A6C0J9Q5"/>
<dbReference type="InterPro" id="IPR031654">
    <property type="entry name" value="Capsid_N"/>
</dbReference>
<dbReference type="InterPro" id="IPR007542">
    <property type="entry name" value="MCP_C"/>
</dbReference>
<organism evidence="3">
    <name type="scientific">viral metagenome</name>
    <dbReference type="NCBI Taxonomy" id="1070528"/>
    <lineage>
        <taxon>unclassified sequences</taxon>
        <taxon>metagenomes</taxon>
        <taxon>organismal metagenomes</taxon>
    </lineage>
</organism>
<evidence type="ECO:0000259" key="2">
    <source>
        <dbReference type="Pfam" id="PF16903"/>
    </source>
</evidence>
<sequence length="470" mass="52076">MTISAQVTFIDLSAYSELEGFLYGGPYATTYFVGTVQKGNWFSLVPISLRNTSAPDFDAKSSAVLNRSGDYVLQVWFKFTLPVVQLSDDPTIFDNATVRWTRKLGHNIFSKITLTHNELVSQEFTNNWLDFNYNFNIPSSKRIGYRNMIGDVTPNYLAVAQGAPLGTGGEINVPLPLWFSVDSGRALPIAALPFNETKINYEFRSYKNLLVVYPGDAGGGGTRIATVNDVHVVGSPSTKPSFGKPETFALYAMVHNEERARMGEKPRDILMHQIQQVQVTPFKDVSTVITQNFDIRFSNSVVALYFAAENTSIANQKTSSGGELSNYTTQPNYDGDQPFENVQLLYENNLRVDMTSSYYTLIAPYYHSRSVPDETGYHLWSYALDTECLNPCGSTNYTKITSVAISYTFSESAVSAANVVAPLDNQGNPITWTDSLGATVPMPQTWKHIFIARSHNIGRIGNGGFGFPTL</sequence>
<accession>A0A6C0J9Q5</accession>
<evidence type="ECO:0008006" key="4">
    <source>
        <dbReference type="Google" id="ProtNLM"/>
    </source>
</evidence>
<dbReference type="SUPFAM" id="SSF49749">
    <property type="entry name" value="Group II dsDNA viruses VP"/>
    <property type="match status" value="2"/>
</dbReference>
<evidence type="ECO:0000259" key="1">
    <source>
        <dbReference type="Pfam" id="PF04451"/>
    </source>
</evidence>